<dbReference type="Proteomes" id="UP000507470">
    <property type="component" value="Unassembled WGS sequence"/>
</dbReference>
<sequence length="276" mass="31897">MFPCLAGFSQRQRKVKVQAIRFSRRLSSVQSRSIAQIEEQQSNNMVLNLHANIHQGCHIFHPFSGMKCTAIALIALLTFMHHMPNLSNLTPDNLDQTFIEGTDLYAFIRGQGRGDGNGFLSHRDLPSRLGDWDNRFNDVQYFFDRYYGPVNSDVALNYDAGQLYFQDVILDSLQTSSFMLMTFFDNTIAVFHDDLHNVIYLFDSHQRNALGFPDPHGRAVLLRFETFDEFYAYIFTAYRNNKAELFIEKDYFVIFGLQPELCHVRGFGEEGSQRRG</sequence>
<reference evidence="2 3" key="1">
    <citation type="submission" date="2020-06" db="EMBL/GenBank/DDBJ databases">
        <authorList>
            <person name="Li R."/>
            <person name="Bekaert M."/>
        </authorList>
    </citation>
    <scope>NUCLEOTIDE SEQUENCE [LARGE SCALE GENOMIC DNA]</scope>
    <source>
        <strain evidence="3">wild</strain>
    </source>
</reference>
<dbReference type="SUPFAM" id="SSF54001">
    <property type="entry name" value="Cysteine proteinases"/>
    <property type="match status" value="1"/>
</dbReference>
<evidence type="ECO:0000313" key="2">
    <source>
        <dbReference type="EMBL" id="CAC5406339.1"/>
    </source>
</evidence>
<dbReference type="Gene3D" id="3.90.70.120">
    <property type="match status" value="1"/>
</dbReference>
<dbReference type="InterPro" id="IPR006928">
    <property type="entry name" value="Herpes_teg_USP"/>
</dbReference>
<dbReference type="OrthoDB" id="8953066at2759"/>
<evidence type="ECO:0000313" key="3">
    <source>
        <dbReference type="Proteomes" id="UP000507470"/>
    </source>
</evidence>
<name>A0A6J8DEE5_MYTCO</name>
<protein>
    <recommendedName>
        <fullName evidence="1">Peptidase C76 domain-containing protein</fullName>
    </recommendedName>
</protein>
<feature type="domain" description="Peptidase C76" evidence="1">
    <location>
        <begin position="54"/>
        <end position="209"/>
    </location>
</feature>
<dbReference type="AlphaFoldDB" id="A0A6J8DEE5"/>
<gene>
    <name evidence="2" type="ORF">MCOR_39922</name>
</gene>
<dbReference type="InterPro" id="IPR038765">
    <property type="entry name" value="Papain-like_cys_pep_sf"/>
</dbReference>
<proteinExistence type="predicted"/>
<evidence type="ECO:0000259" key="1">
    <source>
        <dbReference type="Pfam" id="PF04843"/>
    </source>
</evidence>
<accession>A0A6J8DEE5</accession>
<keyword evidence="3" id="KW-1185">Reference proteome</keyword>
<organism evidence="2 3">
    <name type="scientific">Mytilus coruscus</name>
    <name type="common">Sea mussel</name>
    <dbReference type="NCBI Taxonomy" id="42192"/>
    <lineage>
        <taxon>Eukaryota</taxon>
        <taxon>Metazoa</taxon>
        <taxon>Spiralia</taxon>
        <taxon>Lophotrochozoa</taxon>
        <taxon>Mollusca</taxon>
        <taxon>Bivalvia</taxon>
        <taxon>Autobranchia</taxon>
        <taxon>Pteriomorphia</taxon>
        <taxon>Mytilida</taxon>
        <taxon>Mytiloidea</taxon>
        <taxon>Mytilidae</taxon>
        <taxon>Mytilinae</taxon>
        <taxon>Mytilus</taxon>
    </lineage>
</organism>
<dbReference type="Pfam" id="PF04843">
    <property type="entry name" value="Herpes_teg_N"/>
    <property type="match status" value="1"/>
</dbReference>
<dbReference type="EMBL" id="CACVKT020007205">
    <property type="protein sequence ID" value="CAC5406339.1"/>
    <property type="molecule type" value="Genomic_DNA"/>
</dbReference>